<keyword evidence="3" id="KW-1185">Reference proteome</keyword>
<dbReference type="STRING" id="65393.PCC7424_4052"/>
<evidence type="ECO:0000256" key="1">
    <source>
        <dbReference type="SAM" id="MobiDB-lite"/>
    </source>
</evidence>
<sequence length="176" mass="19931">MGEGQGSIATNLPQKDPQGESANQPASRCPADIKTLTDSLLKDLPSYSNRVMQRVRHINKNLPYSYVIVAGRPEFEPLPLSAGFSQYNSQFPNTTEQIFFTTLERRYSHNKAVQMQLYHWLFLVPTDQGWQLLTMFTRIGPPITSEKPPLPPKETSEGITGQAVSLWLRDHCQLNE</sequence>
<reference evidence="3" key="1">
    <citation type="journal article" date="2011" name="MBio">
        <title>Novel metabolic attributes of the genus Cyanothece, comprising a group of unicellular nitrogen-fixing Cyanobacteria.</title>
        <authorList>
            <person name="Bandyopadhyay A."/>
            <person name="Elvitigala T."/>
            <person name="Welsh E."/>
            <person name="Stockel J."/>
            <person name="Liberton M."/>
            <person name="Min H."/>
            <person name="Sherman L.A."/>
            <person name="Pakrasi H.B."/>
        </authorList>
    </citation>
    <scope>NUCLEOTIDE SEQUENCE [LARGE SCALE GENOMIC DNA]</scope>
    <source>
        <strain evidence="3">PCC 7424</strain>
    </source>
</reference>
<dbReference type="AlphaFoldDB" id="B7KL54"/>
<dbReference type="eggNOG" id="ENOG50320CM">
    <property type="taxonomic scope" value="Bacteria"/>
</dbReference>
<name>B7KL54_GLOC7</name>
<gene>
    <name evidence="2" type="ordered locus">PCC7424_4052</name>
</gene>
<protein>
    <submittedName>
        <fullName evidence="2">Uncharacterized protein</fullName>
    </submittedName>
</protein>
<proteinExistence type="predicted"/>
<accession>B7KL54</accession>
<dbReference type="EMBL" id="CP001291">
    <property type="protein sequence ID" value="ACK72426.1"/>
    <property type="molecule type" value="Genomic_DNA"/>
</dbReference>
<dbReference type="KEGG" id="cyc:PCC7424_4052"/>
<dbReference type="Proteomes" id="UP000002384">
    <property type="component" value="Chromosome"/>
</dbReference>
<feature type="region of interest" description="Disordered" evidence="1">
    <location>
        <begin position="1"/>
        <end position="29"/>
    </location>
</feature>
<dbReference type="HOGENOM" id="CLU_098316_1_0_3"/>
<evidence type="ECO:0000313" key="2">
    <source>
        <dbReference type="EMBL" id="ACK72426.1"/>
    </source>
</evidence>
<organism evidence="2 3">
    <name type="scientific">Gloeothece citriformis (strain PCC 7424)</name>
    <name type="common">Cyanothece sp. (strain PCC 7424)</name>
    <dbReference type="NCBI Taxonomy" id="65393"/>
    <lineage>
        <taxon>Bacteria</taxon>
        <taxon>Bacillati</taxon>
        <taxon>Cyanobacteriota</taxon>
        <taxon>Cyanophyceae</taxon>
        <taxon>Oscillatoriophycideae</taxon>
        <taxon>Chroococcales</taxon>
        <taxon>Aphanothecaceae</taxon>
        <taxon>Gloeothece</taxon>
        <taxon>Gloeothece citriformis</taxon>
    </lineage>
</organism>
<evidence type="ECO:0000313" key="3">
    <source>
        <dbReference type="Proteomes" id="UP000002384"/>
    </source>
</evidence>